<protein>
    <recommendedName>
        <fullName evidence="3">Heavy metal-binding domain-containing protein</fullName>
    </recommendedName>
</protein>
<accession>A0ABS1SED5</accession>
<evidence type="ECO:0008006" key="3">
    <source>
        <dbReference type="Google" id="ProtNLM"/>
    </source>
</evidence>
<reference evidence="1 2" key="1">
    <citation type="submission" date="2018-09" db="EMBL/GenBank/DDBJ databases">
        <title>Comparative genomics of Leucobacter spp.</title>
        <authorList>
            <person name="Reis A.C."/>
            <person name="Kolvenbach B.A."/>
            <person name="Corvini P.F.X."/>
            <person name="Nunes O.C."/>
        </authorList>
    </citation>
    <scope>NUCLEOTIDE SEQUENCE [LARGE SCALE GENOMIC DNA]</scope>
    <source>
        <strain evidence="1 2">TAN 31504</strain>
    </source>
</reference>
<dbReference type="EMBL" id="QYAC01000003">
    <property type="protein sequence ID" value="MBL3678909.1"/>
    <property type="molecule type" value="Genomic_DNA"/>
</dbReference>
<sequence>MSLAAGGYQLSPIQAPAAIGEDGAFRFQVLTAAGHVAGGFPESHEKALHLIVVRADGTEFGHVHPEVDRDGTWSTPWRWAAAGTYRVYADFIPPEDGAEGLTLTQTVHVPGEFAPVALPVARVAKVAGFTVSASGDLIAGSPVELAIDVTKAGAPVRALEPYLGAFGHLVALREGDLAYLHVHPDGPAPGPGSVSGPTVRFVVTAPTAGRYFLYFDFQVDGEVFTAELQLDAAASERDHAAH</sequence>
<evidence type="ECO:0000313" key="2">
    <source>
        <dbReference type="Proteomes" id="UP001645859"/>
    </source>
</evidence>
<organism evidence="1 2">
    <name type="scientific">Leucobacter chromiireducens subsp. solipictus</name>
    <dbReference type="NCBI Taxonomy" id="398235"/>
    <lineage>
        <taxon>Bacteria</taxon>
        <taxon>Bacillati</taxon>
        <taxon>Actinomycetota</taxon>
        <taxon>Actinomycetes</taxon>
        <taxon>Micrococcales</taxon>
        <taxon>Microbacteriaceae</taxon>
        <taxon>Leucobacter</taxon>
    </lineage>
</organism>
<keyword evidence="2" id="KW-1185">Reference proteome</keyword>
<comment type="caution">
    <text evidence="1">The sequence shown here is derived from an EMBL/GenBank/DDBJ whole genome shotgun (WGS) entry which is preliminary data.</text>
</comment>
<evidence type="ECO:0000313" key="1">
    <source>
        <dbReference type="EMBL" id="MBL3678909.1"/>
    </source>
</evidence>
<gene>
    <name evidence="1" type="ORF">D3230_06315</name>
</gene>
<name>A0ABS1SED5_9MICO</name>
<dbReference type="Proteomes" id="UP001645859">
    <property type="component" value="Unassembled WGS sequence"/>
</dbReference>
<proteinExistence type="predicted"/>